<keyword evidence="2" id="KW-0812">Transmembrane</keyword>
<evidence type="ECO:0000256" key="2">
    <source>
        <dbReference type="ARBA" id="ARBA00022692"/>
    </source>
</evidence>
<keyword evidence="4" id="KW-0472">Membrane</keyword>
<feature type="chain" id="PRO_5017484175" description="Notch ligand N-terminal domain-containing protein" evidence="6">
    <location>
        <begin position="21"/>
        <end position="163"/>
    </location>
</feature>
<evidence type="ECO:0000313" key="8">
    <source>
        <dbReference type="Ensembl" id="ENSPLAP00000029408.1"/>
    </source>
</evidence>
<evidence type="ECO:0000313" key="9">
    <source>
        <dbReference type="Proteomes" id="UP000261500"/>
    </source>
</evidence>
<protein>
    <recommendedName>
        <fullName evidence="7">Notch ligand N-terminal domain-containing protein</fullName>
    </recommendedName>
</protein>
<evidence type="ECO:0000256" key="6">
    <source>
        <dbReference type="SAM" id="SignalP"/>
    </source>
</evidence>
<reference evidence="8" key="2">
    <citation type="submission" date="2025-09" db="UniProtKB">
        <authorList>
            <consortium name="Ensembl"/>
        </authorList>
    </citation>
    <scope>IDENTIFICATION</scope>
</reference>
<dbReference type="Pfam" id="PF07657">
    <property type="entry name" value="MNNL"/>
    <property type="match status" value="1"/>
</dbReference>
<evidence type="ECO:0000256" key="1">
    <source>
        <dbReference type="ARBA" id="ARBA00022536"/>
    </source>
</evidence>
<dbReference type="AlphaFoldDB" id="A0A3B3VWI9"/>
<evidence type="ECO:0000259" key="7">
    <source>
        <dbReference type="Pfam" id="PF07657"/>
    </source>
</evidence>
<evidence type="ECO:0000256" key="3">
    <source>
        <dbReference type="ARBA" id="ARBA00022737"/>
    </source>
</evidence>
<feature type="region of interest" description="Disordered" evidence="5">
    <location>
        <begin position="99"/>
        <end position="120"/>
    </location>
</feature>
<keyword evidence="4" id="KW-1133">Transmembrane helix</keyword>
<name>A0A3B3VWI9_9TELE</name>
<dbReference type="GO" id="GO:0007219">
    <property type="term" value="P:Notch signaling pathway"/>
    <property type="evidence" value="ECO:0007669"/>
    <property type="project" value="InterPro"/>
</dbReference>
<dbReference type="Proteomes" id="UP000261500">
    <property type="component" value="Unplaced"/>
</dbReference>
<dbReference type="GO" id="GO:0016020">
    <property type="term" value="C:membrane"/>
    <property type="evidence" value="ECO:0007669"/>
    <property type="project" value="UniProtKB-SubCell"/>
</dbReference>
<keyword evidence="9" id="KW-1185">Reference proteome</keyword>
<feature type="domain" description="Notch ligand N-terminal" evidence="7">
    <location>
        <begin position="25"/>
        <end position="137"/>
    </location>
</feature>
<dbReference type="Ensembl" id="ENSPLAT00000024368.1">
    <property type="protein sequence ID" value="ENSPLAP00000029408.1"/>
    <property type="gene ID" value="ENSPLAG00000000439.1"/>
</dbReference>
<feature type="signal peptide" evidence="6">
    <location>
        <begin position="1"/>
        <end position="20"/>
    </location>
</feature>
<evidence type="ECO:0000256" key="5">
    <source>
        <dbReference type="SAM" id="MobiDB-lite"/>
    </source>
</evidence>
<feature type="compositionally biased region" description="Gly residues" evidence="5">
    <location>
        <begin position="110"/>
        <end position="120"/>
    </location>
</feature>
<keyword evidence="1" id="KW-0245">EGF-like domain</keyword>
<sequence>MFSRLLIALLLSALSLPVQAVRAAGMFELQIRHFHNPQGLLQDGDCCDLQAGGAGGQRCSARDQCDTFFHACLKEYQARVVPTGTCTFGSGTTGVLGGNSLSHRHRGHEPGGGGGGGGDDGTNGHISIHFKYAWPVSTTGMEDGVGDVLIKQKLHKLHKVPVT</sequence>
<dbReference type="InterPro" id="IPR011651">
    <property type="entry name" value="Notch_ligand_N"/>
</dbReference>
<keyword evidence="6" id="KW-0732">Signal</keyword>
<dbReference type="GeneTree" id="ENSGT00940000166445"/>
<dbReference type="Gene3D" id="2.60.40.3510">
    <property type="match status" value="1"/>
</dbReference>
<reference evidence="8" key="1">
    <citation type="submission" date="2025-08" db="UniProtKB">
        <authorList>
            <consortium name="Ensembl"/>
        </authorList>
    </citation>
    <scope>IDENTIFICATION</scope>
</reference>
<organism evidence="8 9">
    <name type="scientific">Poecilia latipinna</name>
    <name type="common">sailfin molly</name>
    <dbReference type="NCBI Taxonomy" id="48699"/>
    <lineage>
        <taxon>Eukaryota</taxon>
        <taxon>Metazoa</taxon>
        <taxon>Chordata</taxon>
        <taxon>Craniata</taxon>
        <taxon>Vertebrata</taxon>
        <taxon>Euteleostomi</taxon>
        <taxon>Actinopterygii</taxon>
        <taxon>Neopterygii</taxon>
        <taxon>Teleostei</taxon>
        <taxon>Neoteleostei</taxon>
        <taxon>Acanthomorphata</taxon>
        <taxon>Ovalentaria</taxon>
        <taxon>Atherinomorphae</taxon>
        <taxon>Cyprinodontiformes</taxon>
        <taxon>Poeciliidae</taxon>
        <taxon>Poeciliinae</taxon>
        <taxon>Poecilia</taxon>
    </lineage>
</organism>
<dbReference type="STRING" id="48699.ENSPLAP00000029408"/>
<keyword evidence="3" id="KW-0677">Repeat</keyword>
<evidence type="ECO:0000256" key="4">
    <source>
        <dbReference type="ARBA" id="ARBA00022989"/>
    </source>
</evidence>
<accession>A0A3B3VWI9</accession>
<proteinExistence type="predicted"/>